<feature type="binding site" evidence="18">
    <location>
        <position position="161"/>
    </location>
    <ligand>
        <name>UDP-N-acetyl-alpha-D-glucosamine</name>
        <dbReference type="ChEBI" id="CHEBI:57705"/>
    </ligand>
</feature>
<dbReference type="GO" id="GO:0008360">
    <property type="term" value="P:regulation of cell shape"/>
    <property type="evidence" value="ECO:0007669"/>
    <property type="project" value="UniProtKB-KW"/>
</dbReference>
<keyword evidence="13 18" id="KW-0012">Acyltransferase</keyword>
<dbReference type="GO" id="GO:0006048">
    <property type="term" value="P:UDP-N-acetylglucosamine biosynthetic process"/>
    <property type="evidence" value="ECO:0007669"/>
    <property type="project" value="UniProtKB-UniPathway"/>
</dbReference>
<gene>
    <name evidence="18" type="primary">glmU</name>
    <name evidence="20" type="ORF">A2008_08540</name>
</gene>
<feature type="region of interest" description="N-acetyltransferase" evidence="18">
    <location>
        <begin position="258"/>
        <end position="473"/>
    </location>
</feature>
<feature type="binding site" evidence="18">
    <location>
        <position position="446"/>
    </location>
    <ligand>
        <name>acetyl-CoA</name>
        <dbReference type="ChEBI" id="CHEBI:57288"/>
    </ligand>
</feature>
<comment type="caution">
    <text evidence="20">The sequence shown here is derived from an EMBL/GenBank/DDBJ whole genome shotgun (WGS) entry which is preliminary data.</text>
</comment>
<evidence type="ECO:0000256" key="18">
    <source>
        <dbReference type="HAMAP-Rule" id="MF_01631"/>
    </source>
</evidence>
<feature type="region of interest" description="Pyrophosphorylase" evidence="18">
    <location>
        <begin position="1"/>
        <end position="236"/>
    </location>
</feature>
<feature type="binding site" evidence="18">
    <location>
        <position position="372"/>
    </location>
    <ligand>
        <name>UDP-N-acetyl-alpha-D-glucosamine</name>
        <dbReference type="ChEBI" id="CHEBI:57705"/>
    </ligand>
</feature>
<feature type="binding site" evidence="18">
    <location>
        <position position="386"/>
    </location>
    <ligand>
        <name>acetyl-CoA</name>
        <dbReference type="ChEBI" id="CHEBI:57288"/>
    </ligand>
</feature>
<dbReference type="InterPro" id="IPR001451">
    <property type="entry name" value="Hexapep"/>
</dbReference>
<dbReference type="UniPathway" id="UPA00973"/>
<feature type="binding site" evidence="18">
    <location>
        <position position="339"/>
    </location>
    <ligand>
        <name>UDP-N-acetyl-alpha-D-glucosamine</name>
        <dbReference type="ChEBI" id="CHEBI:57705"/>
    </ligand>
</feature>
<evidence type="ECO:0000256" key="16">
    <source>
        <dbReference type="ARBA" id="ARBA00048493"/>
    </source>
</evidence>
<dbReference type="GO" id="GO:0009245">
    <property type="term" value="P:lipid A biosynthetic process"/>
    <property type="evidence" value="ECO:0007669"/>
    <property type="project" value="UniProtKB-UniRule"/>
</dbReference>
<accession>A0A1F7WLV4</accession>
<keyword evidence="6 18" id="KW-0548">Nucleotidyltransferase</keyword>
<keyword evidence="4 18" id="KW-0963">Cytoplasm</keyword>
<feature type="binding site" evidence="18">
    <location>
        <position position="146"/>
    </location>
    <ligand>
        <name>UDP-N-acetyl-alpha-D-glucosamine</name>
        <dbReference type="ChEBI" id="CHEBI:57705"/>
    </ligand>
</feature>
<evidence type="ECO:0000256" key="4">
    <source>
        <dbReference type="ARBA" id="ARBA00022490"/>
    </source>
</evidence>
<feature type="binding site" evidence="18">
    <location>
        <position position="22"/>
    </location>
    <ligand>
        <name>UDP-N-acetyl-alpha-D-glucosamine</name>
        <dbReference type="ChEBI" id="CHEBI:57705"/>
    </ligand>
</feature>
<evidence type="ECO:0000256" key="10">
    <source>
        <dbReference type="ARBA" id="ARBA00022960"/>
    </source>
</evidence>
<evidence type="ECO:0000256" key="3">
    <source>
        <dbReference type="ARBA" id="ARBA00007947"/>
    </source>
</evidence>
<comment type="catalytic activity">
    <reaction evidence="15 18">
        <text>alpha-D-glucosamine 1-phosphate + acetyl-CoA = N-acetyl-alpha-D-glucosamine 1-phosphate + CoA + H(+)</text>
        <dbReference type="Rhea" id="RHEA:13725"/>
        <dbReference type="ChEBI" id="CHEBI:15378"/>
        <dbReference type="ChEBI" id="CHEBI:57287"/>
        <dbReference type="ChEBI" id="CHEBI:57288"/>
        <dbReference type="ChEBI" id="CHEBI:57776"/>
        <dbReference type="ChEBI" id="CHEBI:58516"/>
        <dbReference type="EC" id="2.3.1.157"/>
    </reaction>
</comment>
<dbReference type="UniPathway" id="UPA00113">
    <property type="reaction ID" value="UER00532"/>
</dbReference>
<proteinExistence type="inferred from homology"/>
<evidence type="ECO:0000256" key="14">
    <source>
        <dbReference type="ARBA" id="ARBA00023316"/>
    </source>
</evidence>
<feature type="binding site" evidence="18">
    <location>
        <begin position="392"/>
        <end position="393"/>
    </location>
    <ligand>
        <name>acetyl-CoA</name>
        <dbReference type="ChEBI" id="CHEBI:57288"/>
    </ligand>
</feature>
<comment type="similarity">
    <text evidence="2 18">In the C-terminal section; belongs to the transferase hexapeptide repeat family.</text>
</comment>
<dbReference type="GO" id="GO:0005737">
    <property type="term" value="C:cytoplasm"/>
    <property type="evidence" value="ECO:0007669"/>
    <property type="project" value="UniProtKB-SubCell"/>
</dbReference>
<evidence type="ECO:0000256" key="11">
    <source>
        <dbReference type="ARBA" id="ARBA00022984"/>
    </source>
</evidence>
<feature type="binding site" evidence="18">
    <location>
        <position position="383"/>
    </location>
    <ligand>
        <name>UDP-N-acetyl-alpha-D-glucosamine</name>
        <dbReference type="ChEBI" id="CHEBI:57705"/>
    </ligand>
</feature>
<feature type="binding site" evidence="18">
    <location>
        <position position="176"/>
    </location>
    <ligand>
        <name>UDP-N-acetyl-alpha-D-glucosamine</name>
        <dbReference type="ChEBI" id="CHEBI:57705"/>
    </ligand>
</feature>
<evidence type="ECO:0000313" key="21">
    <source>
        <dbReference type="Proteomes" id="UP000178735"/>
    </source>
</evidence>
<dbReference type="PANTHER" id="PTHR43584">
    <property type="entry name" value="NUCLEOTIDYL TRANSFERASE"/>
    <property type="match status" value="1"/>
</dbReference>
<dbReference type="GO" id="GO:0019134">
    <property type="term" value="F:glucosamine-1-phosphate N-acetyltransferase activity"/>
    <property type="evidence" value="ECO:0007669"/>
    <property type="project" value="UniProtKB-UniRule"/>
</dbReference>
<dbReference type="SUPFAM" id="SSF53448">
    <property type="entry name" value="Nucleotide-diphospho-sugar transferases"/>
    <property type="match status" value="1"/>
</dbReference>
<dbReference type="InterPro" id="IPR005882">
    <property type="entry name" value="Bifunctional_GlmU"/>
</dbReference>
<comment type="function">
    <text evidence="17 18">Catalyzes the last two sequential reactions in the de novo biosynthetic pathway for UDP-N-acetylglucosamine (UDP-GlcNAc). The C-terminal domain catalyzes the transfer of acetyl group from acetyl coenzyme A to glucosamine-1-phosphate (GlcN-1-P) to produce N-acetylglucosamine-1-phosphate (GlcNAc-1-P), which is converted into UDP-GlcNAc by the transfer of uridine 5-monophosphate (from uridine 5-triphosphate), a reaction catalyzed by the N-terminal domain.</text>
</comment>
<protein>
    <recommendedName>
        <fullName evidence="18">Bifunctional protein GlmU</fullName>
    </recommendedName>
    <domain>
        <recommendedName>
            <fullName evidence="18">UDP-N-acetylglucosamine pyrophosphorylase</fullName>
            <ecNumber evidence="18">2.7.7.23</ecNumber>
        </recommendedName>
        <alternativeName>
            <fullName evidence="18">N-acetylglucosamine-1-phosphate uridyltransferase</fullName>
        </alternativeName>
    </domain>
    <domain>
        <recommendedName>
            <fullName evidence="18">Glucosamine-1-phosphate N-acetyltransferase</fullName>
            <ecNumber evidence="18">2.3.1.157</ecNumber>
        </recommendedName>
    </domain>
</protein>
<dbReference type="Pfam" id="PF12804">
    <property type="entry name" value="NTP_transf_3"/>
    <property type="match status" value="1"/>
</dbReference>
<dbReference type="Gene3D" id="3.90.550.10">
    <property type="entry name" value="Spore Coat Polysaccharide Biosynthesis Protein SpsA, Chain A"/>
    <property type="match status" value="1"/>
</dbReference>
<dbReference type="InterPro" id="IPR050065">
    <property type="entry name" value="GlmU-like"/>
</dbReference>
<keyword evidence="11 18" id="KW-0573">Peptidoglycan synthesis</keyword>
<feature type="binding site" evidence="18">
    <location>
        <position position="234"/>
    </location>
    <ligand>
        <name>Mg(2+)</name>
        <dbReference type="ChEBI" id="CHEBI:18420"/>
    </ligand>
</feature>
<comment type="similarity">
    <text evidence="3 18">In the N-terminal section; belongs to the N-acetylglucosamine-1-phosphate uridyltransferase family.</text>
</comment>
<evidence type="ECO:0000256" key="12">
    <source>
        <dbReference type="ARBA" id="ARBA00023268"/>
    </source>
</evidence>
<evidence type="ECO:0000259" key="19">
    <source>
        <dbReference type="Pfam" id="PF12804"/>
    </source>
</evidence>
<dbReference type="EC" id="2.3.1.157" evidence="18"/>
<feature type="binding site" evidence="18">
    <location>
        <position position="357"/>
    </location>
    <ligand>
        <name>UDP-N-acetyl-alpha-D-glucosamine</name>
        <dbReference type="ChEBI" id="CHEBI:57705"/>
    </ligand>
</feature>
<comment type="pathway">
    <text evidence="18">Bacterial outer membrane biogenesis; LPS lipid A biosynthesis.</text>
</comment>
<dbReference type="InterPro" id="IPR029044">
    <property type="entry name" value="Nucleotide-diphossugar_trans"/>
</dbReference>
<dbReference type="InterPro" id="IPR038009">
    <property type="entry name" value="GlmU_C_LbH"/>
</dbReference>
<comment type="pathway">
    <text evidence="18">Nucleotide-sugar biosynthesis; UDP-N-acetyl-alpha-D-glucosamine biosynthesis; UDP-N-acetyl-alpha-D-glucosamine from N-acetyl-alpha-D-glucosamine 1-phosphate: step 1/1.</text>
</comment>
<evidence type="ECO:0000256" key="8">
    <source>
        <dbReference type="ARBA" id="ARBA00022737"/>
    </source>
</evidence>
<dbReference type="GO" id="GO:0009252">
    <property type="term" value="P:peptidoglycan biosynthetic process"/>
    <property type="evidence" value="ECO:0007669"/>
    <property type="project" value="UniProtKB-UniRule"/>
</dbReference>
<keyword evidence="10 18" id="KW-0133">Cell shape</keyword>
<comment type="subunit">
    <text evidence="18">Homotrimer.</text>
</comment>
<keyword evidence="9 18" id="KW-0460">Magnesium</keyword>
<evidence type="ECO:0000256" key="6">
    <source>
        <dbReference type="ARBA" id="ARBA00022695"/>
    </source>
</evidence>
<dbReference type="GO" id="GO:0071555">
    <property type="term" value="P:cell wall organization"/>
    <property type="evidence" value="ECO:0007669"/>
    <property type="project" value="UniProtKB-KW"/>
</dbReference>
<keyword evidence="5 18" id="KW-0808">Transferase</keyword>
<feature type="binding site" evidence="18">
    <location>
        <position position="429"/>
    </location>
    <ligand>
        <name>acetyl-CoA</name>
        <dbReference type="ChEBI" id="CHEBI:57288"/>
    </ligand>
</feature>
<keyword evidence="12 18" id="KW-0511">Multifunctional enzyme</keyword>
<dbReference type="InterPro" id="IPR025877">
    <property type="entry name" value="MobA-like_NTP_Trfase"/>
</dbReference>
<dbReference type="GO" id="GO:0000902">
    <property type="term" value="P:cell morphogenesis"/>
    <property type="evidence" value="ECO:0007669"/>
    <property type="project" value="UniProtKB-UniRule"/>
</dbReference>
<dbReference type="EMBL" id="MGFH01000156">
    <property type="protein sequence ID" value="OGM03816.1"/>
    <property type="molecule type" value="Genomic_DNA"/>
</dbReference>
<keyword evidence="14 18" id="KW-0961">Cell wall biogenesis/degradation</keyword>
<dbReference type="EC" id="2.7.7.23" evidence="18"/>
<comment type="cofactor">
    <cofactor evidence="18">
        <name>Mg(2+)</name>
        <dbReference type="ChEBI" id="CHEBI:18420"/>
    </cofactor>
    <text evidence="18">Binds 1 Mg(2+) ion per subunit.</text>
</comment>
<name>A0A1F7WLV4_9BACT</name>
<dbReference type="GO" id="GO:0000287">
    <property type="term" value="F:magnesium ion binding"/>
    <property type="evidence" value="ECO:0007669"/>
    <property type="project" value="UniProtKB-UniRule"/>
</dbReference>
<evidence type="ECO:0000256" key="13">
    <source>
        <dbReference type="ARBA" id="ARBA00023315"/>
    </source>
</evidence>
<evidence type="ECO:0000256" key="2">
    <source>
        <dbReference type="ARBA" id="ARBA00007707"/>
    </source>
</evidence>
<evidence type="ECO:0000313" key="20">
    <source>
        <dbReference type="EMBL" id="OGM03816.1"/>
    </source>
</evidence>
<dbReference type="HAMAP" id="MF_01631">
    <property type="entry name" value="GlmU"/>
    <property type="match status" value="1"/>
</dbReference>
<comment type="catalytic activity">
    <reaction evidence="16 18">
        <text>N-acetyl-alpha-D-glucosamine 1-phosphate + UTP + H(+) = UDP-N-acetyl-alpha-D-glucosamine + diphosphate</text>
        <dbReference type="Rhea" id="RHEA:13509"/>
        <dbReference type="ChEBI" id="CHEBI:15378"/>
        <dbReference type="ChEBI" id="CHEBI:33019"/>
        <dbReference type="ChEBI" id="CHEBI:46398"/>
        <dbReference type="ChEBI" id="CHEBI:57705"/>
        <dbReference type="ChEBI" id="CHEBI:57776"/>
        <dbReference type="EC" id="2.7.7.23"/>
    </reaction>
</comment>
<evidence type="ECO:0000256" key="9">
    <source>
        <dbReference type="ARBA" id="ARBA00022842"/>
    </source>
</evidence>
<keyword evidence="7 18" id="KW-0479">Metal-binding</keyword>
<dbReference type="Gene3D" id="2.160.10.10">
    <property type="entry name" value="Hexapeptide repeat proteins"/>
    <property type="match status" value="1"/>
</dbReference>
<evidence type="ECO:0000256" key="7">
    <source>
        <dbReference type="ARBA" id="ARBA00022723"/>
    </source>
</evidence>
<dbReference type="AlphaFoldDB" id="A0A1F7WLV4"/>
<feature type="domain" description="MobA-like NTP transferase" evidence="19">
    <location>
        <begin position="5"/>
        <end position="136"/>
    </location>
</feature>
<sequence>MNICAVILAAGLGTRMKSKYSKVLFDVAGEPMISHVIRAARKIGPSKIIAVVGHSKELVVECVKKSHADYSGFEFVTQSEQKGTGHAVMQAREALAASGGGVTFVLCGDTPLLTPELFQNLLAAHTGGDFAATVLTTTVADPKGYGRIVRGASGGVKAIVEERDADAETKRIAEINTGVYAFSTEKLIDALSMLDNDNDQHEYYLTDTVKIFNSLGLSVAACHEVDSSLMMGINNRFELSAANRIMRSHINKRHMIAGVTIVDPDSTYIDACVEIENDVTIYPGTYLHGGTKIATGAKIGPMTYVVDSIVAENAKIFHSVVENSEIGRDASVGPYSHLRPQTKLCDRVNIGNYVEVKKSLIGEGSKANHLTYIGDAEIGTGCNIGAGTITCNYDGVNKHKTVIGSGAFIGSNTSLVAPVEIGEGALVAAGSVVNKSVPAGALAIARSPLCIKEGYVKKRTVKKAEKNNTTTGA</sequence>
<dbReference type="Proteomes" id="UP000178735">
    <property type="component" value="Unassembled WGS sequence"/>
</dbReference>
<dbReference type="NCBIfam" id="NF010934">
    <property type="entry name" value="PRK14354.1"/>
    <property type="match status" value="1"/>
</dbReference>
<dbReference type="SUPFAM" id="SSF51161">
    <property type="entry name" value="Trimeric LpxA-like enzymes"/>
    <property type="match status" value="1"/>
</dbReference>
<feature type="binding site" evidence="18">
    <location>
        <begin position="83"/>
        <end position="84"/>
    </location>
    <ligand>
        <name>UDP-N-acetyl-alpha-D-glucosamine</name>
        <dbReference type="ChEBI" id="CHEBI:57705"/>
    </ligand>
</feature>
<dbReference type="PROSITE" id="PS00101">
    <property type="entry name" value="HEXAPEP_TRANSFERASES"/>
    <property type="match status" value="1"/>
</dbReference>
<comment type="caution">
    <text evidence="18">Lacks conserved residue(s) required for the propagation of feature annotation.</text>
</comment>
<feature type="active site" description="Proton acceptor" evidence="18">
    <location>
        <position position="369"/>
    </location>
</feature>
<feature type="binding site" evidence="18">
    <location>
        <position position="78"/>
    </location>
    <ligand>
        <name>UDP-N-acetyl-alpha-D-glucosamine</name>
        <dbReference type="ChEBI" id="CHEBI:57705"/>
    </ligand>
</feature>
<dbReference type="PANTHER" id="PTHR43584:SF3">
    <property type="entry name" value="BIFUNCTIONAL PROTEIN GLMU"/>
    <property type="match status" value="1"/>
</dbReference>
<comment type="pathway">
    <text evidence="18">Nucleotide-sugar biosynthesis; UDP-N-acetyl-alpha-D-glucosamine biosynthesis; N-acetyl-alpha-D-glucosamine 1-phosphate from alpha-D-glucosamine 6-phosphate (route II): step 2/2.</text>
</comment>
<dbReference type="Pfam" id="PF00132">
    <property type="entry name" value="Hexapep"/>
    <property type="match status" value="1"/>
</dbReference>
<dbReference type="CDD" id="cd02540">
    <property type="entry name" value="GT2_GlmU_N_bac"/>
    <property type="match status" value="1"/>
</dbReference>
<comment type="subcellular location">
    <subcellularLocation>
        <location evidence="1 18">Cytoplasm</location>
    </subcellularLocation>
</comment>
<evidence type="ECO:0000256" key="1">
    <source>
        <dbReference type="ARBA" id="ARBA00004496"/>
    </source>
</evidence>
<evidence type="ECO:0000256" key="17">
    <source>
        <dbReference type="ARBA" id="ARBA00049628"/>
    </source>
</evidence>
<feature type="binding site" evidence="18">
    <location>
        <begin position="8"/>
        <end position="11"/>
    </location>
    <ligand>
        <name>UDP-N-acetyl-alpha-D-glucosamine</name>
        <dbReference type="ChEBI" id="CHEBI:57705"/>
    </ligand>
</feature>
<dbReference type="STRING" id="1817813.A2008_08540"/>
<dbReference type="InterPro" id="IPR011004">
    <property type="entry name" value="Trimer_LpxA-like_sf"/>
</dbReference>
<dbReference type="NCBIfam" id="TIGR01173">
    <property type="entry name" value="glmU"/>
    <property type="match status" value="1"/>
</dbReference>
<dbReference type="CDD" id="cd03353">
    <property type="entry name" value="LbH_GlmU_C"/>
    <property type="match status" value="1"/>
</dbReference>
<organism evidence="20 21">
    <name type="scientific">Candidatus Wallbacteria bacterium GWC2_49_35</name>
    <dbReference type="NCBI Taxonomy" id="1817813"/>
    <lineage>
        <taxon>Bacteria</taxon>
        <taxon>Candidatus Walliibacteriota</taxon>
    </lineage>
</organism>
<dbReference type="GO" id="GO:0016020">
    <property type="term" value="C:membrane"/>
    <property type="evidence" value="ECO:0007669"/>
    <property type="project" value="GOC"/>
</dbReference>
<dbReference type="GO" id="GO:0003977">
    <property type="term" value="F:UDP-N-acetylglucosamine diphosphorylase activity"/>
    <property type="evidence" value="ECO:0007669"/>
    <property type="project" value="UniProtKB-UniRule"/>
</dbReference>
<feature type="binding site" evidence="18">
    <location>
        <position position="234"/>
    </location>
    <ligand>
        <name>UDP-N-acetyl-alpha-D-glucosamine</name>
        <dbReference type="ChEBI" id="CHEBI:57705"/>
    </ligand>
</feature>
<evidence type="ECO:0000256" key="15">
    <source>
        <dbReference type="ARBA" id="ARBA00048247"/>
    </source>
</evidence>
<feature type="region of interest" description="Linker" evidence="18">
    <location>
        <begin position="237"/>
        <end position="257"/>
    </location>
</feature>
<feature type="binding site" evidence="18">
    <location>
        <position position="109"/>
    </location>
    <ligand>
        <name>Mg(2+)</name>
        <dbReference type="ChEBI" id="CHEBI:18420"/>
    </ligand>
</feature>
<keyword evidence="8 18" id="KW-0677">Repeat</keyword>
<feature type="binding site" evidence="18">
    <location>
        <position position="411"/>
    </location>
    <ligand>
        <name>acetyl-CoA</name>
        <dbReference type="ChEBI" id="CHEBI:57288"/>
    </ligand>
</feature>
<evidence type="ECO:0000256" key="5">
    <source>
        <dbReference type="ARBA" id="ARBA00022679"/>
    </source>
</evidence>
<reference evidence="20 21" key="1">
    <citation type="journal article" date="2016" name="Nat. Commun.">
        <title>Thousands of microbial genomes shed light on interconnected biogeochemical processes in an aquifer system.</title>
        <authorList>
            <person name="Anantharaman K."/>
            <person name="Brown C.T."/>
            <person name="Hug L.A."/>
            <person name="Sharon I."/>
            <person name="Castelle C.J."/>
            <person name="Probst A.J."/>
            <person name="Thomas B.C."/>
            <person name="Singh A."/>
            <person name="Wilkins M.J."/>
            <person name="Karaoz U."/>
            <person name="Brodie E.L."/>
            <person name="Williams K.H."/>
            <person name="Hubbard S.S."/>
            <person name="Banfield J.F."/>
        </authorList>
    </citation>
    <scope>NUCLEOTIDE SEQUENCE [LARGE SCALE GENOMIC DNA]</scope>
</reference>
<dbReference type="InterPro" id="IPR018357">
    <property type="entry name" value="Hexapep_transf_CS"/>
</dbReference>